<dbReference type="Proteomes" id="UP000053989">
    <property type="component" value="Unassembled WGS sequence"/>
</dbReference>
<accession>A0A0C3EDP4</accession>
<keyword evidence="2" id="KW-1185">Reference proteome</keyword>
<proteinExistence type="predicted"/>
<dbReference type="HOGENOM" id="CLU_2559630_0_0_1"/>
<reference evidence="1 2" key="1">
    <citation type="submission" date="2014-04" db="EMBL/GenBank/DDBJ databases">
        <authorList>
            <consortium name="DOE Joint Genome Institute"/>
            <person name="Kuo A."/>
            <person name="Kohler A."/>
            <person name="Nagy L.G."/>
            <person name="Floudas D."/>
            <person name="Copeland A."/>
            <person name="Barry K.W."/>
            <person name="Cichocki N."/>
            <person name="Veneault-Fourrey C."/>
            <person name="LaButti K."/>
            <person name="Lindquist E.A."/>
            <person name="Lipzen A."/>
            <person name="Lundell T."/>
            <person name="Morin E."/>
            <person name="Murat C."/>
            <person name="Sun H."/>
            <person name="Tunlid A."/>
            <person name="Henrissat B."/>
            <person name="Grigoriev I.V."/>
            <person name="Hibbett D.S."/>
            <person name="Martin F."/>
            <person name="Nordberg H.P."/>
            <person name="Cantor M.N."/>
            <person name="Hua S.X."/>
        </authorList>
    </citation>
    <scope>NUCLEOTIDE SEQUENCE [LARGE SCALE GENOMIC DNA]</scope>
    <source>
        <strain evidence="1 2">Foug A</strain>
    </source>
</reference>
<protein>
    <submittedName>
        <fullName evidence="1">Uncharacterized protein</fullName>
    </submittedName>
</protein>
<dbReference type="AlphaFoldDB" id="A0A0C3EDP4"/>
<evidence type="ECO:0000313" key="2">
    <source>
        <dbReference type="Proteomes" id="UP000053989"/>
    </source>
</evidence>
<evidence type="ECO:0000313" key="1">
    <source>
        <dbReference type="EMBL" id="KIM66444.1"/>
    </source>
</evidence>
<sequence>MDQVREMPYSWQIPLWSRGAVHLLIFSVPSVNLVPPNIPLGHYYCSTTSAAACVLPPTFLSVHTSTYQVPAEGPSVNVNTTW</sequence>
<dbReference type="EMBL" id="KN822017">
    <property type="protein sequence ID" value="KIM66444.1"/>
    <property type="molecule type" value="Genomic_DNA"/>
</dbReference>
<dbReference type="InParanoid" id="A0A0C3EDP4"/>
<name>A0A0C3EDP4_9AGAM</name>
<reference evidence="2" key="2">
    <citation type="submission" date="2015-01" db="EMBL/GenBank/DDBJ databases">
        <title>Evolutionary Origins and Diversification of the Mycorrhizal Mutualists.</title>
        <authorList>
            <consortium name="DOE Joint Genome Institute"/>
            <consortium name="Mycorrhizal Genomics Consortium"/>
            <person name="Kohler A."/>
            <person name="Kuo A."/>
            <person name="Nagy L.G."/>
            <person name="Floudas D."/>
            <person name="Copeland A."/>
            <person name="Barry K.W."/>
            <person name="Cichocki N."/>
            <person name="Veneault-Fourrey C."/>
            <person name="LaButti K."/>
            <person name="Lindquist E.A."/>
            <person name="Lipzen A."/>
            <person name="Lundell T."/>
            <person name="Morin E."/>
            <person name="Murat C."/>
            <person name="Riley R."/>
            <person name="Ohm R."/>
            <person name="Sun H."/>
            <person name="Tunlid A."/>
            <person name="Henrissat B."/>
            <person name="Grigoriev I.V."/>
            <person name="Hibbett D.S."/>
            <person name="Martin F."/>
        </authorList>
    </citation>
    <scope>NUCLEOTIDE SEQUENCE [LARGE SCALE GENOMIC DNA]</scope>
    <source>
        <strain evidence="2">Foug A</strain>
    </source>
</reference>
<organism evidence="1 2">
    <name type="scientific">Scleroderma citrinum Foug A</name>
    <dbReference type="NCBI Taxonomy" id="1036808"/>
    <lineage>
        <taxon>Eukaryota</taxon>
        <taxon>Fungi</taxon>
        <taxon>Dikarya</taxon>
        <taxon>Basidiomycota</taxon>
        <taxon>Agaricomycotina</taxon>
        <taxon>Agaricomycetes</taxon>
        <taxon>Agaricomycetidae</taxon>
        <taxon>Boletales</taxon>
        <taxon>Sclerodermatineae</taxon>
        <taxon>Sclerodermataceae</taxon>
        <taxon>Scleroderma</taxon>
    </lineage>
</organism>
<gene>
    <name evidence="1" type="ORF">SCLCIDRAFT_322515</name>
</gene>